<evidence type="ECO:0000259" key="11">
    <source>
        <dbReference type="PROSITE" id="PS51761"/>
    </source>
</evidence>
<evidence type="ECO:0000256" key="8">
    <source>
        <dbReference type="ARBA" id="ARBA00023326"/>
    </source>
</evidence>
<evidence type="ECO:0000256" key="10">
    <source>
        <dbReference type="RuleBase" id="RU362015"/>
    </source>
</evidence>
<comment type="catalytic activity">
    <reaction evidence="1 9 10">
        <text>Endohydrolysis of (1-&gt;4)-beta-D-xylosidic linkages in xylans.</text>
        <dbReference type="EC" id="3.2.1.8"/>
    </reaction>
</comment>
<evidence type="ECO:0000313" key="13">
    <source>
        <dbReference type="Proteomes" id="UP001209229"/>
    </source>
</evidence>
<feature type="active site" description="Proton donor" evidence="9">
    <location>
        <position position="225"/>
    </location>
</feature>
<keyword evidence="8 9" id="KW-0624">Polysaccharide degradation</keyword>
<evidence type="ECO:0000256" key="1">
    <source>
        <dbReference type="ARBA" id="ARBA00000681"/>
    </source>
</evidence>
<dbReference type="GO" id="GO:0045493">
    <property type="term" value="P:xylan catabolic process"/>
    <property type="evidence" value="ECO:0007669"/>
    <property type="project" value="UniProtKB-UniRule"/>
</dbReference>
<dbReference type="RefSeq" id="WP_301192560.1">
    <property type="nucleotide sequence ID" value="NZ_JAPDPJ010000076.1"/>
</dbReference>
<keyword evidence="13" id="KW-1185">Reference proteome</keyword>
<comment type="caution">
    <text evidence="12">The sequence shown here is derived from an EMBL/GenBank/DDBJ whole genome shotgun (WGS) entry which is preliminary data.</text>
</comment>
<feature type="active site" description="Nucleophile" evidence="9">
    <location>
        <position position="132"/>
    </location>
</feature>
<dbReference type="EC" id="3.2.1.8" evidence="3 9"/>
<dbReference type="PANTHER" id="PTHR46828">
    <property type="entry name" value="ENDO-1,4-BETA-XYLANASE A-RELATED"/>
    <property type="match status" value="1"/>
</dbReference>
<dbReference type="Gene3D" id="2.60.120.180">
    <property type="match status" value="1"/>
</dbReference>
<evidence type="ECO:0000256" key="7">
    <source>
        <dbReference type="ARBA" id="ARBA00023295"/>
    </source>
</evidence>
<proteinExistence type="inferred from homology"/>
<comment type="pathway">
    <text evidence="2 9 10">Glycan degradation; xylan degradation.</text>
</comment>
<keyword evidence="5 9" id="KW-0378">Hydrolase</keyword>
<evidence type="ECO:0000256" key="6">
    <source>
        <dbReference type="ARBA" id="ARBA00023277"/>
    </source>
</evidence>
<name>A0AAE3M898_9BACT</name>
<keyword evidence="4 9" id="KW-0858">Xylan degradation</keyword>
<dbReference type="GO" id="GO:0031176">
    <property type="term" value="F:endo-1,4-beta-xylanase activity"/>
    <property type="evidence" value="ECO:0007669"/>
    <property type="project" value="UniProtKB-UniRule"/>
</dbReference>
<keyword evidence="6 9" id="KW-0119">Carbohydrate metabolism</keyword>
<dbReference type="PRINTS" id="PR00911">
    <property type="entry name" value="GLHYDRLASE11"/>
</dbReference>
<accession>A0AAE3M898</accession>
<protein>
    <recommendedName>
        <fullName evidence="3 9">Endo-1,4-beta-xylanase</fullName>
        <ecNumber evidence="3 9">3.2.1.8</ecNumber>
    </recommendedName>
</protein>
<evidence type="ECO:0000256" key="3">
    <source>
        <dbReference type="ARBA" id="ARBA00012590"/>
    </source>
</evidence>
<dbReference type="PANTHER" id="PTHR46828:SF2">
    <property type="entry name" value="ENDO-1,4-BETA-XYLANASE A-RELATED"/>
    <property type="match status" value="1"/>
</dbReference>
<dbReference type="InterPro" id="IPR018208">
    <property type="entry name" value="GH11_AS_1"/>
</dbReference>
<dbReference type="SUPFAM" id="SSF49899">
    <property type="entry name" value="Concanavalin A-like lectins/glucanases"/>
    <property type="match status" value="1"/>
</dbReference>
<evidence type="ECO:0000256" key="2">
    <source>
        <dbReference type="ARBA" id="ARBA00004851"/>
    </source>
</evidence>
<dbReference type="InterPro" id="IPR013320">
    <property type="entry name" value="ConA-like_dom_sf"/>
</dbReference>
<feature type="domain" description="GH11" evidence="11">
    <location>
        <begin position="36"/>
        <end position="238"/>
    </location>
</feature>
<evidence type="ECO:0000256" key="4">
    <source>
        <dbReference type="ARBA" id="ARBA00022651"/>
    </source>
</evidence>
<dbReference type="InterPro" id="IPR001137">
    <property type="entry name" value="Glyco_hydro_11"/>
</dbReference>
<dbReference type="Pfam" id="PF00457">
    <property type="entry name" value="Glyco_hydro_11"/>
    <property type="match status" value="1"/>
</dbReference>
<dbReference type="PROSITE" id="PS00776">
    <property type="entry name" value="GH11_1"/>
    <property type="match status" value="1"/>
</dbReference>
<organism evidence="12 13">
    <name type="scientific">Plebeiibacterium sediminum</name>
    <dbReference type="NCBI Taxonomy" id="2992112"/>
    <lineage>
        <taxon>Bacteria</taxon>
        <taxon>Pseudomonadati</taxon>
        <taxon>Bacteroidota</taxon>
        <taxon>Bacteroidia</taxon>
        <taxon>Marinilabiliales</taxon>
        <taxon>Marinilabiliaceae</taxon>
        <taxon>Plebeiibacterium</taxon>
    </lineage>
</organism>
<dbReference type="EMBL" id="JAPDPJ010000076">
    <property type="protein sequence ID" value="MCW3789004.1"/>
    <property type="molecule type" value="Genomic_DNA"/>
</dbReference>
<reference evidence="12" key="1">
    <citation type="submission" date="2022-10" db="EMBL/GenBank/DDBJ databases">
        <authorList>
            <person name="Yu W.X."/>
        </authorList>
    </citation>
    <scope>NUCLEOTIDE SEQUENCE</scope>
    <source>
        <strain evidence="12">AAT</strain>
    </source>
</reference>
<evidence type="ECO:0000256" key="9">
    <source>
        <dbReference type="PROSITE-ProRule" id="PRU01097"/>
    </source>
</evidence>
<dbReference type="PROSITE" id="PS51761">
    <property type="entry name" value="GH11_3"/>
    <property type="match status" value="1"/>
</dbReference>
<keyword evidence="7 9" id="KW-0326">Glycosidase</keyword>
<comment type="similarity">
    <text evidence="9 10">Belongs to the glycosyl hydrolase 11 (cellulase G) family.</text>
</comment>
<dbReference type="InterPro" id="IPR033123">
    <property type="entry name" value="GH11_dom"/>
</dbReference>
<sequence length="243" mass="28303">MNDNRIYYFGSNQKWVIIFLLLNTLNLNAQTMCIDSKKEIIEGVKDGFRYELWNQYAQGNACMTIGAGALFCGEWSGIENYLARRGLSYDKTKEHQEIGHFFATYNCDYKPSDLSGNSYLSVYGWTVDPLIEYYIIEDWCRWIPSMDKNAKFKGTVEVNGSVYDIYENTRVNQPSIEGNTTFQQYFSIRKDKRYSGKIDISAHFKKWEELGMDMGKLYEVSFVVEGYKSNGSFEFKELDVFVE</sequence>
<gene>
    <name evidence="12" type="ORF">OM075_21230</name>
</gene>
<evidence type="ECO:0000256" key="5">
    <source>
        <dbReference type="ARBA" id="ARBA00022801"/>
    </source>
</evidence>
<dbReference type="Proteomes" id="UP001209229">
    <property type="component" value="Unassembled WGS sequence"/>
</dbReference>
<evidence type="ECO:0000313" key="12">
    <source>
        <dbReference type="EMBL" id="MCW3789004.1"/>
    </source>
</evidence>
<dbReference type="InterPro" id="IPR013319">
    <property type="entry name" value="GH11/12"/>
</dbReference>
<dbReference type="AlphaFoldDB" id="A0AAE3M898"/>